<dbReference type="PANTHER" id="PTHR18895">
    <property type="entry name" value="HEMK METHYLTRANSFERASE"/>
    <property type="match status" value="1"/>
</dbReference>
<keyword evidence="4" id="KW-0949">S-adenosyl-L-methionine</keyword>
<proteinExistence type="predicted"/>
<dbReference type="PANTHER" id="PTHR18895:SF74">
    <property type="entry name" value="MTRF1L RELEASE FACTOR GLUTAMINE METHYLTRANSFERASE"/>
    <property type="match status" value="1"/>
</dbReference>
<sequence>MACISIQSALEHAITVFRRSEFSSDGQQIHDARGLLCFVLEAPNSHLITHADQLLTCHQWSRFQSLVARRSHDEPMAYLTGERGFWTMDVKVTSDVLDPRPDTETLVQACLDYLDASPKTVLDAGTGSGVVAGALVRERPGWQLLASDLSLRALRVAAENLKAPAVPLVCGDWTAAFSAHSLDAIVSNPPYLAGDDPHLSALRHEPHMALVADEDGLGAFMRIIGDASRVLNPDGWLFLEHGYTQQDAVIHLLRGSDFQLVHRMNDLGGNPRVVVARLTGDHDE</sequence>
<dbReference type="NCBIfam" id="TIGR03534">
    <property type="entry name" value="RF_mod_PrmC"/>
    <property type="match status" value="1"/>
</dbReference>
<evidence type="ECO:0000259" key="7">
    <source>
        <dbReference type="Pfam" id="PF17827"/>
    </source>
</evidence>
<dbReference type="InterPro" id="IPR040758">
    <property type="entry name" value="PrmC_N"/>
</dbReference>
<keyword evidence="2 8" id="KW-0489">Methyltransferase</keyword>
<dbReference type="InterPro" id="IPR050320">
    <property type="entry name" value="N5-glutamine_MTase"/>
</dbReference>
<evidence type="ECO:0000313" key="8">
    <source>
        <dbReference type="EMBL" id="PDH39436.1"/>
    </source>
</evidence>
<protein>
    <recommendedName>
        <fullName evidence="1">peptide chain release factor N(5)-glutamine methyltransferase</fullName>
        <ecNumber evidence="1">2.1.1.297</ecNumber>
    </recommendedName>
</protein>
<dbReference type="Pfam" id="PF17827">
    <property type="entry name" value="PrmC_N"/>
    <property type="match status" value="1"/>
</dbReference>
<evidence type="ECO:0000259" key="6">
    <source>
        <dbReference type="Pfam" id="PF05175"/>
    </source>
</evidence>
<gene>
    <name evidence="8" type="primary">prmC</name>
    <name evidence="8" type="ORF">CNE99_05595</name>
</gene>
<dbReference type="EMBL" id="NTKD01000024">
    <property type="protein sequence ID" value="PDH39436.1"/>
    <property type="molecule type" value="Genomic_DNA"/>
</dbReference>
<dbReference type="AlphaFoldDB" id="A0A2A5WTH8"/>
<evidence type="ECO:0000256" key="2">
    <source>
        <dbReference type="ARBA" id="ARBA00022603"/>
    </source>
</evidence>
<organism evidence="8 9">
    <name type="scientific">OM182 bacterium MED-G24</name>
    <dbReference type="NCBI Taxonomy" id="1986255"/>
    <lineage>
        <taxon>Bacteria</taxon>
        <taxon>Pseudomonadati</taxon>
        <taxon>Pseudomonadota</taxon>
        <taxon>Gammaproteobacteria</taxon>
        <taxon>OMG group</taxon>
        <taxon>OM182 clade</taxon>
    </lineage>
</organism>
<dbReference type="InterPro" id="IPR004556">
    <property type="entry name" value="HemK-like"/>
</dbReference>
<reference evidence="8 9" key="1">
    <citation type="submission" date="2017-08" db="EMBL/GenBank/DDBJ databases">
        <title>Fine stratification of microbial communities through a metagenomic profile of the photic zone.</title>
        <authorList>
            <person name="Haro-Moreno J.M."/>
            <person name="Lopez-Perez M."/>
            <person name="De La Torre J."/>
            <person name="Picazo A."/>
            <person name="Camacho A."/>
            <person name="Rodriguez-Valera F."/>
        </authorList>
    </citation>
    <scope>NUCLEOTIDE SEQUENCE [LARGE SCALE GENOMIC DNA]</scope>
    <source>
        <strain evidence="8">MED-G24</strain>
    </source>
</reference>
<feature type="domain" description="Methyltransferase small" evidence="6">
    <location>
        <begin position="111"/>
        <end position="199"/>
    </location>
</feature>
<evidence type="ECO:0000313" key="9">
    <source>
        <dbReference type="Proteomes" id="UP000219327"/>
    </source>
</evidence>
<evidence type="ECO:0000256" key="3">
    <source>
        <dbReference type="ARBA" id="ARBA00022679"/>
    </source>
</evidence>
<dbReference type="PROSITE" id="PS00092">
    <property type="entry name" value="N6_MTASE"/>
    <property type="match status" value="1"/>
</dbReference>
<dbReference type="SUPFAM" id="SSF53335">
    <property type="entry name" value="S-adenosyl-L-methionine-dependent methyltransferases"/>
    <property type="match status" value="1"/>
</dbReference>
<dbReference type="InterPro" id="IPR007848">
    <property type="entry name" value="Small_mtfrase_dom"/>
</dbReference>
<dbReference type="GO" id="GO:0102559">
    <property type="term" value="F:peptide chain release factor N(5)-glutamine methyltransferase activity"/>
    <property type="evidence" value="ECO:0007669"/>
    <property type="project" value="UniProtKB-EC"/>
</dbReference>
<accession>A0A2A5WTH8</accession>
<evidence type="ECO:0000256" key="1">
    <source>
        <dbReference type="ARBA" id="ARBA00012771"/>
    </source>
</evidence>
<dbReference type="GO" id="GO:0032259">
    <property type="term" value="P:methylation"/>
    <property type="evidence" value="ECO:0007669"/>
    <property type="project" value="UniProtKB-KW"/>
</dbReference>
<evidence type="ECO:0000256" key="5">
    <source>
        <dbReference type="ARBA" id="ARBA00048391"/>
    </source>
</evidence>
<dbReference type="Proteomes" id="UP000219327">
    <property type="component" value="Unassembled WGS sequence"/>
</dbReference>
<comment type="caution">
    <text evidence="8">The sequence shown here is derived from an EMBL/GenBank/DDBJ whole genome shotgun (WGS) entry which is preliminary data.</text>
</comment>
<comment type="catalytic activity">
    <reaction evidence="5">
        <text>L-glutaminyl-[peptide chain release factor] + S-adenosyl-L-methionine = N(5)-methyl-L-glutaminyl-[peptide chain release factor] + S-adenosyl-L-homocysteine + H(+)</text>
        <dbReference type="Rhea" id="RHEA:42896"/>
        <dbReference type="Rhea" id="RHEA-COMP:10271"/>
        <dbReference type="Rhea" id="RHEA-COMP:10272"/>
        <dbReference type="ChEBI" id="CHEBI:15378"/>
        <dbReference type="ChEBI" id="CHEBI:30011"/>
        <dbReference type="ChEBI" id="CHEBI:57856"/>
        <dbReference type="ChEBI" id="CHEBI:59789"/>
        <dbReference type="ChEBI" id="CHEBI:61891"/>
        <dbReference type="EC" id="2.1.1.297"/>
    </reaction>
</comment>
<dbReference type="EC" id="2.1.1.297" evidence="1"/>
<dbReference type="Gene3D" id="1.10.8.10">
    <property type="entry name" value="DNA helicase RuvA subunit, C-terminal domain"/>
    <property type="match status" value="1"/>
</dbReference>
<name>A0A2A5WTH8_9GAMM</name>
<dbReference type="NCBIfam" id="TIGR00536">
    <property type="entry name" value="hemK_fam"/>
    <property type="match status" value="1"/>
</dbReference>
<evidence type="ECO:0000256" key="4">
    <source>
        <dbReference type="ARBA" id="ARBA00022691"/>
    </source>
</evidence>
<dbReference type="GO" id="GO:0003676">
    <property type="term" value="F:nucleic acid binding"/>
    <property type="evidence" value="ECO:0007669"/>
    <property type="project" value="InterPro"/>
</dbReference>
<dbReference type="InterPro" id="IPR019874">
    <property type="entry name" value="RF_methyltr_PrmC"/>
</dbReference>
<dbReference type="InterPro" id="IPR002052">
    <property type="entry name" value="DNA_methylase_N6_adenine_CS"/>
</dbReference>
<dbReference type="Pfam" id="PF05175">
    <property type="entry name" value="MTS"/>
    <property type="match status" value="1"/>
</dbReference>
<feature type="domain" description="Release factor glutamine methyltransferase N-terminal" evidence="7">
    <location>
        <begin position="18"/>
        <end position="81"/>
    </location>
</feature>
<keyword evidence="3 8" id="KW-0808">Transferase</keyword>
<dbReference type="InterPro" id="IPR029063">
    <property type="entry name" value="SAM-dependent_MTases_sf"/>
</dbReference>
<dbReference type="CDD" id="cd02440">
    <property type="entry name" value="AdoMet_MTases"/>
    <property type="match status" value="1"/>
</dbReference>
<dbReference type="Gene3D" id="3.40.50.150">
    <property type="entry name" value="Vaccinia Virus protein VP39"/>
    <property type="match status" value="1"/>
</dbReference>